<sequence>MDSSLKRLWTRRKSKGGDAMFDSSVGSLRKSQSQSTDQTGGWSINGSPRSAYARPGSSMERANGHLTPKSTPTSPMRPTSSSRRLPMLVSVSRPSTSASRPGTSESGSLMKAVSRAATDAVTRAEQEYRQSAEYYTRNNRRQKAPRYIDIFSISNTNGKSPTMGYNEDIAERNLDLARVALEGNTRTHSTTASKYAEEVATRNAFPPLPSSSSLETPIATPRQDFDDMHTGILEYTSSSRMSDQSPVSGERVEAPGPYIPNSIDARLPNESTWEAQPRSYGSSVDVRGHDIGRGRPAQNSQRKETASEDTSEGIVAVRSPGPSSRQQERDDLLRKYQLSPTEIMPNRYTDHPQPSRPITSMSANRTNVTHRIDYSVRSPSSLSNASSVRRAINLPHRLIMDLTGNDSDVFSEASATSTYSSSPVVEQAKFDTMRRMQGTVMTSPRPEADRDVPRTDSLLSEQMSSSAETAPSQPQTHDVPQSSASQPLAGITRLTSGFSPVSTVASLPPRASIYLESPVKSVAAGTRNLVVSAGPQTMGESAHHVPSGQHFSDDRRYEDEKEAVIQHEPPSTAPTPDSPARRGALKEVSMAGRGPNHNNPAKIPQLDGASVQAGEQSSQPIARQSNVHTTPGKLQSIDVVDPSQASGVTARDFASTSTMFPLTSATKSTVLNSEGKPKSVRSNRTRSATHDPNSGRSSGKSPKLNMYQSTFDESGFAQKQAEARAALIRLQESLNENFLPTPSPAPLVQSSRTNTPKHNFSFSDGKPVAPSTIFAQVRSSSPVSPAVEQATKANTSNATYHSLTTMSDTENIPNGVTPKASVLNVEDRGRSKGAELDGPGPSIVGLEALNKPLPMPPPLHVNGIRFTKQHQPVPPSPGEVSLSSFPIPVSSPRQSQASSAQASSSRQRANSADPQSGQSITSQSQYKSHHSHQSSSGGTGRGLRRQSSLRSQASSASAFSIPYHMIPDRSSSIRDRSVMEESE</sequence>
<evidence type="ECO:0000313" key="3">
    <source>
        <dbReference type="Proteomes" id="UP001203852"/>
    </source>
</evidence>
<feature type="compositionally biased region" description="Low complexity" evidence="1">
    <location>
        <begin position="890"/>
        <end position="912"/>
    </location>
</feature>
<feature type="compositionally biased region" description="Basic and acidic residues" evidence="1">
    <location>
        <begin position="971"/>
        <end position="983"/>
    </location>
</feature>
<keyword evidence="3" id="KW-1185">Reference proteome</keyword>
<feature type="region of interest" description="Disordered" evidence="1">
    <location>
        <begin position="236"/>
        <end position="364"/>
    </location>
</feature>
<reference evidence="2" key="1">
    <citation type="journal article" date="2022" name="bioRxiv">
        <title>Deciphering the potential niche of two novel black yeast fungi from a biological soil crust based on their genomes, phenotypes, and melanin regulation.</title>
        <authorList>
            <consortium name="DOE Joint Genome Institute"/>
            <person name="Carr E.C."/>
            <person name="Barton Q."/>
            <person name="Grambo S."/>
            <person name="Sullivan M."/>
            <person name="Renfro C.M."/>
            <person name="Kuo A."/>
            <person name="Pangilinan J."/>
            <person name="Lipzen A."/>
            <person name="Keymanesh K."/>
            <person name="Savage E."/>
            <person name="Barry K."/>
            <person name="Grigoriev I.V."/>
            <person name="Riekhof W.R."/>
            <person name="Harris S.S."/>
        </authorList>
    </citation>
    <scope>NUCLEOTIDE SEQUENCE</scope>
    <source>
        <strain evidence="2">JF 03-4F</strain>
    </source>
</reference>
<feature type="compositionally biased region" description="Basic and acidic residues" evidence="1">
    <location>
        <begin position="551"/>
        <end position="565"/>
    </location>
</feature>
<comment type="caution">
    <text evidence="2">The sequence shown here is derived from an EMBL/GenBank/DDBJ whole genome shotgun (WGS) entry which is preliminary data.</text>
</comment>
<name>A0AAN6DQC3_9EURO</name>
<dbReference type="AlphaFoldDB" id="A0AAN6DQC3"/>
<feature type="compositionally biased region" description="Polar residues" evidence="1">
    <location>
        <begin position="92"/>
        <end position="107"/>
    </location>
</feature>
<evidence type="ECO:0000256" key="1">
    <source>
        <dbReference type="SAM" id="MobiDB-lite"/>
    </source>
</evidence>
<feature type="compositionally biased region" description="Polar residues" evidence="1">
    <location>
        <begin position="24"/>
        <end position="48"/>
    </location>
</feature>
<evidence type="ECO:0000313" key="2">
    <source>
        <dbReference type="EMBL" id="KAI1610709.1"/>
    </source>
</evidence>
<gene>
    <name evidence="2" type="ORF">EDD36DRAFT_301159</name>
</gene>
<feature type="region of interest" description="Disordered" evidence="1">
    <location>
        <begin position="459"/>
        <end position="485"/>
    </location>
</feature>
<dbReference type="Proteomes" id="UP001203852">
    <property type="component" value="Unassembled WGS sequence"/>
</dbReference>
<accession>A0AAN6DQC3</accession>
<feature type="region of interest" description="Disordered" evidence="1">
    <location>
        <begin position="830"/>
        <end position="849"/>
    </location>
</feature>
<proteinExistence type="predicted"/>
<feature type="compositionally biased region" description="Low complexity" evidence="1">
    <location>
        <begin position="945"/>
        <end position="958"/>
    </location>
</feature>
<feature type="compositionally biased region" description="Polar residues" evidence="1">
    <location>
        <begin position="613"/>
        <end position="633"/>
    </location>
</feature>
<feature type="region of interest" description="Disordered" evidence="1">
    <location>
        <begin position="537"/>
        <end position="645"/>
    </location>
</feature>
<dbReference type="EMBL" id="MU404357">
    <property type="protein sequence ID" value="KAI1610709.1"/>
    <property type="molecule type" value="Genomic_DNA"/>
</dbReference>
<feature type="region of interest" description="Disordered" evidence="1">
    <location>
        <begin position="1"/>
        <end position="111"/>
    </location>
</feature>
<feature type="compositionally biased region" description="Polar residues" evidence="1">
    <location>
        <begin position="685"/>
        <end position="705"/>
    </location>
</feature>
<feature type="region of interest" description="Disordered" evidence="1">
    <location>
        <begin position="204"/>
        <end position="224"/>
    </location>
</feature>
<feature type="region of interest" description="Disordered" evidence="1">
    <location>
        <begin position="868"/>
        <end position="983"/>
    </location>
</feature>
<feature type="compositionally biased region" description="Polar residues" evidence="1">
    <location>
        <begin position="269"/>
        <end position="282"/>
    </location>
</feature>
<feature type="compositionally biased region" description="Polar residues" evidence="1">
    <location>
        <begin position="236"/>
        <end position="247"/>
    </location>
</feature>
<feature type="region of interest" description="Disordered" evidence="1">
    <location>
        <begin position="667"/>
        <end position="705"/>
    </location>
</feature>
<organism evidence="2 3">
    <name type="scientific">Exophiala viscosa</name>
    <dbReference type="NCBI Taxonomy" id="2486360"/>
    <lineage>
        <taxon>Eukaryota</taxon>
        <taxon>Fungi</taxon>
        <taxon>Dikarya</taxon>
        <taxon>Ascomycota</taxon>
        <taxon>Pezizomycotina</taxon>
        <taxon>Eurotiomycetes</taxon>
        <taxon>Chaetothyriomycetidae</taxon>
        <taxon>Chaetothyriales</taxon>
        <taxon>Herpotrichiellaceae</taxon>
        <taxon>Exophiala</taxon>
    </lineage>
</organism>
<protein>
    <submittedName>
        <fullName evidence="2">Uncharacterized protein</fullName>
    </submittedName>
</protein>
<feature type="compositionally biased region" description="Low complexity" evidence="1">
    <location>
        <begin position="67"/>
        <end position="88"/>
    </location>
</feature>